<dbReference type="AlphaFoldDB" id="A0A8H4ABJ4"/>
<name>A0A8H4ABJ4_GIGMA</name>
<dbReference type="SUPFAM" id="SSF50494">
    <property type="entry name" value="Trypsin-like serine proteases"/>
    <property type="match status" value="1"/>
</dbReference>
<dbReference type="OrthoDB" id="2460414at2759"/>
<keyword evidence="3" id="KW-1185">Reference proteome</keyword>
<dbReference type="Proteomes" id="UP000439903">
    <property type="component" value="Unassembled WGS sequence"/>
</dbReference>
<reference evidence="2 3" key="1">
    <citation type="journal article" date="2019" name="Environ. Microbiol.">
        <title>At the nexus of three kingdoms: the genome of the mycorrhizal fungus Gigaspora margarita provides insights into plant, endobacterial and fungal interactions.</title>
        <authorList>
            <person name="Venice F."/>
            <person name="Ghignone S."/>
            <person name="Salvioli di Fossalunga A."/>
            <person name="Amselem J."/>
            <person name="Novero M."/>
            <person name="Xianan X."/>
            <person name="Sedzielewska Toro K."/>
            <person name="Morin E."/>
            <person name="Lipzen A."/>
            <person name="Grigoriev I.V."/>
            <person name="Henrissat B."/>
            <person name="Martin F.M."/>
            <person name="Bonfante P."/>
        </authorList>
    </citation>
    <scope>NUCLEOTIDE SEQUENCE [LARGE SCALE GENOMIC DNA]</scope>
    <source>
        <strain evidence="2 3">BEG34</strain>
    </source>
</reference>
<organism evidence="2 3">
    <name type="scientific">Gigaspora margarita</name>
    <dbReference type="NCBI Taxonomy" id="4874"/>
    <lineage>
        <taxon>Eukaryota</taxon>
        <taxon>Fungi</taxon>
        <taxon>Fungi incertae sedis</taxon>
        <taxon>Mucoromycota</taxon>
        <taxon>Glomeromycotina</taxon>
        <taxon>Glomeromycetes</taxon>
        <taxon>Diversisporales</taxon>
        <taxon>Gigasporaceae</taxon>
        <taxon>Gigaspora</taxon>
    </lineage>
</organism>
<protein>
    <submittedName>
        <fullName evidence="2">Serine protease</fullName>
    </submittedName>
</protein>
<dbReference type="Pfam" id="PF00089">
    <property type="entry name" value="Trypsin"/>
    <property type="match status" value="1"/>
</dbReference>
<dbReference type="InterPro" id="IPR001254">
    <property type="entry name" value="Trypsin_dom"/>
</dbReference>
<keyword evidence="2" id="KW-0645">Protease</keyword>
<evidence type="ECO:0000313" key="3">
    <source>
        <dbReference type="Proteomes" id="UP000439903"/>
    </source>
</evidence>
<accession>A0A8H4ABJ4</accession>
<gene>
    <name evidence="2" type="ORF">F8M41_025646</name>
</gene>
<dbReference type="EMBL" id="WTPW01000926">
    <property type="protein sequence ID" value="KAF0469118.1"/>
    <property type="molecule type" value="Genomic_DNA"/>
</dbReference>
<sequence>MNYSSNNSVNSTILKSKIEKRTLRSRVCGGEGLHNRTGHFVCSAGLLMTDADGINQSFLLTAGHCSEGETPNNDGFIDLYHLPWNSPPSFRYIGPLVNYSIAPVICKRPLSVGAHVCKSGHATFVSCGQITELNAELTYRDSNNNTITKKEMIVTSVRSVKGDSGGPVFSYSSKNTSPDVYVVGILIGGMENHGISDVLPLEVALRNTNLVLDVVGGLFG</sequence>
<dbReference type="GO" id="GO:0006508">
    <property type="term" value="P:proteolysis"/>
    <property type="evidence" value="ECO:0007669"/>
    <property type="project" value="UniProtKB-KW"/>
</dbReference>
<dbReference type="CDD" id="cd21112">
    <property type="entry name" value="alphaLP-like"/>
    <property type="match status" value="1"/>
</dbReference>
<feature type="domain" description="Peptidase S1" evidence="1">
    <location>
        <begin position="107"/>
        <end position="193"/>
    </location>
</feature>
<comment type="caution">
    <text evidence="2">The sequence shown here is derived from an EMBL/GenBank/DDBJ whole genome shotgun (WGS) entry which is preliminary data.</text>
</comment>
<dbReference type="InterPro" id="IPR043504">
    <property type="entry name" value="Peptidase_S1_PA_chymotrypsin"/>
</dbReference>
<keyword evidence="2" id="KW-0378">Hydrolase</keyword>
<dbReference type="Gene3D" id="2.40.10.10">
    <property type="entry name" value="Trypsin-like serine proteases"/>
    <property type="match status" value="2"/>
</dbReference>
<evidence type="ECO:0000313" key="2">
    <source>
        <dbReference type="EMBL" id="KAF0469118.1"/>
    </source>
</evidence>
<dbReference type="GO" id="GO:0004252">
    <property type="term" value="F:serine-type endopeptidase activity"/>
    <property type="evidence" value="ECO:0007669"/>
    <property type="project" value="InterPro"/>
</dbReference>
<evidence type="ECO:0000259" key="1">
    <source>
        <dbReference type="Pfam" id="PF00089"/>
    </source>
</evidence>
<proteinExistence type="predicted"/>
<dbReference type="InterPro" id="IPR009003">
    <property type="entry name" value="Peptidase_S1_PA"/>
</dbReference>